<evidence type="ECO:0000256" key="5">
    <source>
        <dbReference type="ARBA" id="ARBA00022968"/>
    </source>
</evidence>
<comment type="subcellular location">
    <subcellularLocation>
        <location evidence="1">Golgi apparatus membrane</location>
        <topology evidence="1">Single-pass type II membrane protein</topology>
    </subcellularLocation>
</comment>
<evidence type="ECO:0000256" key="7">
    <source>
        <dbReference type="ARBA" id="ARBA00023034"/>
    </source>
</evidence>
<keyword evidence="4" id="KW-0378">Hydrolase</keyword>
<comment type="similarity">
    <text evidence="2">Belongs to the glycosyl hydrolase 99 family.</text>
</comment>
<protein>
    <submittedName>
        <fullName evidence="12">Glycoprotein endo-alpha-1,2-mannosidase</fullName>
    </submittedName>
</protein>
<keyword evidence="8 10" id="KW-0472">Membrane</keyword>
<evidence type="ECO:0000256" key="8">
    <source>
        <dbReference type="ARBA" id="ARBA00023136"/>
    </source>
</evidence>
<accession>A0A1I7ZZT1</accession>
<feature type="transmembrane region" description="Helical" evidence="10">
    <location>
        <begin position="42"/>
        <end position="64"/>
    </location>
</feature>
<evidence type="ECO:0000256" key="2">
    <source>
        <dbReference type="ARBA" id="ARBA00009559"/>
    </source>
</evidence>
<evidence type="ECO:0000313" key="12">
    <source>
        <dbReference type="WBParaSite" id="L893_g31417.t1"/>
    </source>
</evidence>
<evidence type="ECO:0000256" key="4">
    <source>
        <dbReference type="ARBA" id="ARBA00022801"/>
    </source>
</evidence>
<keyword evidence="5" id="KW-0735">Signal-anchor</keyword>
<name>A0A1I7ZZT1_9BILA</name>
<dbReference type="PANTHER" id="PTHR13572">
    <property type="entry name" value="ENDO-ALPHA-1,2-MANNOSIDASE"/>
    <property type="match status" value="1"/>
</dbReference>
<dbReference type="GO" id="GO:0004559">
    <property type="term" value="F:alpha-mannosidase activity"/>
    <property type="evidence" value="ECO:0007669"/>
    <property type="project" value="TreeGrafter"/>
</dbReference>
<keyword evidence="3 10" id="KW-0812">Transmembrane</keyword>
<dbReference type="InterPro" id="IPR026071">
    <property type="entry name" value="Glyco_Hydrolase_99"/>
</dbReference>
<dbReference type="WBParaSite" id="L893_g31417.t1">
    <property type="protein sequence ID" value="L893_g31417.t1"/>
    <property type="gene ID" value="L893_g31417"/>
</dbReference>
<evidence type="ECO:0000313" key="11">
    <source>
        <dbReference type="Proteomes" id="UP000095287"/>
    </source>
</evidence>
<proteinExistence type="inferred from homology"/>
<keyword evidence="11" id="KW-1185">Reference proteome</keyword>
<evidence type="ECO:0000256" key="6">
    <source>
        <dbReference type="ARBA" id="ARBA00022989"/>
    </source>
</evidence>
<dbReference type="AlphaFoldDB" id="A0A1I7ZZT1"/>
<evidence type="ECO:0000256" key="10">
    <source>
        <dbReference type="SAM" id="Phobius"/>
    </source>
</evidence>
<dbReference type="GO" id="GO:0000139">
    <property type="term" value="C:Golgi membrane"/>
    <property type="evidence" value="ECO:0007669"/>
    <property type="project" value="UniProtKB-SubCell"/>
</dbReference>
<keyword evidence="6 10" id="KW-1133">Transmembrane helix</keyword>
<reference evidence="12" key="1">
    <citation type="submission" date="2016-11" db="UniProtKB">
        <authorList>
            <consortium name="WormBaseParasite"/>
        </authorList>
    </citation>
    <scope>IDENTIFICATION</scope>
</reference>
<dbReference type="Gene3D" id="3.20.20.80">
    <property type="entry name" value="Glycosidases"/>
    <property type="match status" value="1"/>
</dbReference>
<evidence type="ECO:0000256" key="1">
    <source>
        <dbReference type="ARBA" id="ARBA00004323"/>
    </source>
</evidence>
<dbReference type="Proteomes" id="UP000095287">
    <property type="component" value="Unplaced"/>
</dbReference>
<evidence type="ECO:0000256" key="3">
    <source>
        <dbReference type="ARBA" id="ARBA00022692"/>
    </source>
</evidence>
<evidence type="ECO:0000256" key="9">
    <source>
        <dbReference type="SAM" id="MobiDB-lite"/>
    </source>
</evidence>
<dbReference type="CDD" id="cd11574">
    <property type="entry name" value="GH99"/>
    <property type="match status" value="1"/>
</dbReference>
<feature type="region of interest" description="Disordered" evidence="9">
    <location>
        <begin position="92"/>
        <end position="144"/>
    </location>
</feature>
<keyword evidence="7" id="KW-0333">Golgi apparatus</keyword>
<feature type="compositionally biased region" description="Polar residues" evidence="9">
    <location>
        <begin position="124"/>
        <end position="137"/>
    </location>
</feature>
<sequence length="525" mass="59691">MCELSGNCVCGPSATDILNSRKLGKNLVPRCLRLASTMKPVFVLKFLTAFTLCLTFISGMYFLAKSSEDAEIKEFNIGGKVKVVHDKLQETAKDAEGAQPPPQAADVDNPDAEPAPEVKVEHGPSSTEVATTKSPSTKEPLKDNAHPPSIQIFYYPWYGNIEVDGKWFHWNHKYIPHWSKTADGGLPPDHSPPADIGANFYPQLGPYSSRDNNTIERHMKWISAAGIDVVVVSWYPPEMSDDQGIPWDTLMPTLLEFCDKFKLKLAFHLEPYKTRTAESVRKDLLYIIDNYGKHPALYRMLPKRKPVIQGKSDSAAEEKPKELPLFYVYDSYLVDTTEWKRIATKEGDLTIRGTDYDSVLLGLMVKEEDRNEIQQSGFDGMYTYFAADGFSYGSKMSNWPALSEFCRKNDLIFSPSVGPGYDDRRVRPWNGVNRRERQNGVYYKEHFKMAHTAKADIVSITSFNEWHEGTQIEPAIAFKDANVTKYEYIAYDKGPEQYLEITLEMVKTYFTAHHENIPMQIERIV</sequence>
<organism evidence="11 12">
    <name type="scientific">Steinernema glaseri</name>
    <dbReference type="NCBI Taxonomy" id="37863"/>
    <lineage>
        <taxon>Eukaryota</taxon>
        <taxon>Metazoa</taxon>
        <taxon>Ecdysozoa</taxon>
        <taxon>Nematoda</taxon>
        <taxon>Chromadorea</taxon>
        <taxon>Rhabditida</taxon>
        <taxon>Tylenchina</taxon>
        <taxon>Panagrolaimomorpha</taxon>
        <taxon>Strongyloidoidea</taxon>
        <taxon>Steinernematidae</taxon>
        <taxon>Steinernema</taxon>
    </lineage>
</organism>
<dbReference type="Pfam" id="PF16317">
    <property type="entry name" value="Glyco_hydro_99"/>
    <property type="match status" value="1"/>
</dbReference>
<dbReference type="PANTHER" id="PTHR13572:SF4">
    <property type="entry name" value="RE57134P"/>
    <property type="match status" value="1"/>
</dbReference>